<comment type="caution">
    <text evidence="1">The sequence shown here is derived from an EMBL/GenBank/DDBJ whole genome shotgun (WGS) entry which is preliminary data.</text>
</comment>
<sequence>MDSSKFPLTKIVSVYKANDSDFYFFRRRKQMPIDLTKGKDITLGQLEQILECKYDKKMTDIERNAFKHKTMNYQLIPKMLIVEDAYPEKLGAPVIPKMLSVEDLGKSTCFLYNQGMVQELTYPYQSEEMVTREDQKKY</sequence>
<reference evidence="1 2" key="1">
    <citation type="journal article" date="2019" name="Sci. Rep.">
        <title>A high-quality genome of Eragrostis curvula grass provides insights into Poaceae evolution and supports new strategies to enhance forage quality.</title>
        <authorList>
            <person name="Carballo J."/>
            <person name="Santos B.A.C.M."/>
            <person name="Zappacosta D."/>
            <person name="Garbus I."/>
            <person name="Selva J.P."/>
            <person name="Gallo C.A."/>
            <person name="Diaz A."/>
            <person name="Albertini E."/>
            <person name="Caccamo M."/>
            <person name="Echenique V."/>
        </authorList>
    </citation>
    <scope>NUCLEOTIDE SEQUENCE [LARGE SCALE GENOMIC DNA]</scope>
    <source>
        <strain evidence="2">cv. Victoria</strain>
        <tissue evidence="1">Leaf</tissue>
    </source>
</reference>
<evidence type="ECO:0000313" key="1">
    <source>
        <dbReference type="EMBL" id="TVU30564.1"/>
    </source>
</evidence>
<dbReference type="AlphaFoldDB" id="A0A5J9V4X1"/>
<organism evidence="1 2">
    <name type="scientific">Eragrostis curvula</name>
    <name type="common">weeping love grass</name>
    <dbReference type="NCBI Taxonomy" id="38414"/>
    <lineage>
        <taxon>Eukaryota</taxon>
        <taxon>Viridiplantae</taxon>
        <taxon>Streptophyta</taxon>
        <taxon>Embryophyta</taxon>
        <taxon>Tracheophyta</taxon>
        <taxon>Spermatophyta</taxon>
        <taxon>Magnoliopsida</taxon>
        <taxon>Liliopsida</taxon>
        <taxon>Poales</taxon>
        <taxon>Poaceae</taxon>
        <taxon>PACMAD clade</taxon>
        <taxon>Chloridoideae</taxon>
        <taxon>Eragrostideae</taxon>
        <taxon>Eragrostidinae</taxon>
        <taxon>Eragrostis</taxon>
    </lineage>
</organism>
<dbReference type="EMBL" id="RWGY01000011">
    <property type="protein sequence ID" value="TVU30564.1"/>
    <property type="molecule type" value="Genomic_DNA"/>
</dbReference>
<protein>
    <submittedName>
        <fullName evidence="1">Uncharacterized protein</fullName>
    </submittedName>
</protein>
<accession>A0A5J9V4X1</accession>
<name>A0A5J9V4X1_9POAL</name>
<dbReference type="Gramene" id="TVU30564">
    <property type="protein sequence ID" value="TVU30564"/>
    <property type="gene ID" value="EJB05_22194"/>
</dbReference>
<evidence type="ECO:0000313" key="2">
    <source>
        <dbReference type="Proteomes" id="UP000324897"/>
    </source>
</evidence>
<proteinExistence type="predicted"/>
<keyword evidence="2" id="KW-1185">Reference proteome</keyword>
<dbReference type="Proteomes" id="UP000324897">
    <property type="component" value="Chromosome 1"/>
</dbReference>
<gene>
    <name evidence="1" type="ORF">EJB05_22194</name>
</gene>